<feature type="chain" id="PRO_5038057340" description="Secreted protein" evidence="1">
    <location>
        <begin position="30"/>
        <end position="113"/>
    </location>
</feature>
<organism evidence="2 3">
    <name type="scientific">Promicromonospora soli</name>
    <dbReference type="NCBI Taxonomy" id="2035533"/>
    <lineage>
        <taxon>Bacteria</taxon>
        <taxon>Bacillati</taxon>
        <taxon>Actinomycetota</taxon>
        <taxon>Actinomycetes</taxon>
        <taxon>Micrococcales</taxon>
        <taxon>Promicromonosporaceae</taxon>
        <taxon>Promicromonospora</taxon>
    </lineage>
</organism>
<evidence type="ECO:0000313" key="2">
    <source>
        <dbReference type="EMBL" id="GHH76455.1"/>
    </source>
</evidence>
<dbReference type="EMBL" id="BNAS01000005">
    <property type="protein sequence ID" value="GHH76455.1"/>
    <property type="molecule type" value="Genomic_DNA"/>
</dbReference>
<reference evidence="2" key="2">
    <citation type="submission" date="2020-09" db="EMBL/GenBank/DDBJ databases">
        <authorList>
            <person name="Sun Q."/>
            <person name="Zhou Y."/>
        </authorList>
    </citation>
    <scope>NUCLEOTIDE SEQUENCE</scope>
    <source>
        <strain evidence="2">CGMCC 4.7398</strain>
    </source>
</reference>
<comment type="caution">
    <text evidence="2">The sequence shown here is derived from an EMBL/GenBank/DDBJ whole genome shotgun (WGS) entry which is preliminary data.</text>
</comment>
<sequence>MLKNRAIAQKLGSVMVAGLLVLSAGVAVAAAPASATSCNSWRGQKVNDHGLDSFRAGAACTEINSNHKVRAQLVRDAAKDKFSDYFTTENKSYYSVWVTCYAGCSDDYQVASR</sequence>
<reference evidence="2" key="1">
    <citation type="journal article" date="2014" name="Int. J. Syst. Evol. Microbiol.">
        <title>Complete genome sequence of Corynebacterium casei LMG S-19264T (=DSM 44701T), isolated from a smear-ripened cheese.</title>
        <authorList>
            <consortium name="US DOE Joint Genome Institute (JGI-PGF)"/>
            <person name="Walter F."/>
            <person name="Albersmeier A."/>
            <person name="Kalinowski J."/>
            <person name="Ruckert C."/>
        </authorList>
    </citation>
    <scope>NUCLEOTIDE SEQUENCE</scope>
    <source>
        <strain evidence="2">CGMCC 4.7398</strain>
    </source>
</reference>
<dbReference type="RefSeq" id="WP_189670565.1">
    <property type="nucleotide sequence ID" value="NZ_BNAS01000005.1"/>
</dbReference>
<keyword evidence="3" id="KW-1185">Reference proteome</keyword>
<dbReference type="Proteomes" id="UP000627369">
    <property type="component" value="Unassembled WGS sequence"/>
</dbReference>
<keyword evidence="1" id="KW-0732">Signal</keyword>
<feature type="signal peptide" evidence="1">
    <location>
        <begin position="1"/>
        <end position="29"/>
    </location>
</feature>
<evidence type="ECO:0008006" key="4">
    <source>
        <dbReference type="Google" id="ProtNLM"/>
    </source>
</evidence>
<protein>
    <recommendedName>
        <fullName evidence="4">Secreted protein</fullName>
    </recommendedName>
</protein>
<proteinExistence type="predicted"/>
<evidence type="ECO:0000313" key="3">
    <source>
        <dbReference type="Proteomes" id="UP000627369"/>
    </source>
</evidence>
<name>A0A919G3F6_9MICO</name>
<gene>
    <name evidence="2" type="ORF">GCM10017772_35160</name>
</gene>
<evidence type="ECO:0000256" key="1">
    <source>
        <dbReference type="SAM" id="SignalP"/>
    </source>
</evidence>
<dbReference type="AlphaFoldDB" id="A0A919G3F6"/>
<accession>A0A919G3F6</accession>